<comment type="subcellular location">
    <subcellularLocation>
        <location evidence="1">Cell membrane</location>
        <topology evidence="1">Multi-pass membrane protein</topology>
    </subcellularLocation>
</comment>
<keyword evidence="5 6" id="KW-0472">Membrane</keyword>
<dbReference type="Proteomes" id="UP001239019">
    <property type="component" value="Unassembled WGS sequence"/>
</dbReference>
<evidence type="ECO:0000256" key="1">
    <source>
        <dbReference type="ARBA" id="ARBA00004651"/>
    </source>
</evidence>
<keyword evidence="2" id="KW-1003">Cell membrane</keyword>
<gene>
    <name evidence="7" type="ORF">RBH19_12475</name>
</gene>
<dbReference type="Pfam" id="PF04066">
    <property type="entry name" value="MrpF_PhaF"/>
    <property type="match status" value="1"/>
</dbReference>
<accession>A0ABU0W9U9</accession>
<dbReference type="RefSeq" id="WP_306729187.1">
    <property type="nucleotide sequence ID" value="NZ_JAVDDT010000009.1"/>
</dbReference>
<keyword evidence="8" id="KW-1185">Reference proteome</keyword>
<dbReference type="EMBL" id="JAVDDT010000009">
    <property type="protein sequence ID" value="MDQ2070688.1"/>
    <property type="molecule type" value="Genomic_DNA"/>
</dbReference>
<protein>
    <submittedName>
        <fullName evidence="7">Monovalent cation/H+ antiporter complex subunit F</fullName>
    </submittedName>
</protein>
<reference evidence="7 8" key="1">
    <citation type="submission" date="2023-08" db="EMBL/GenBank/DDBJ databases">
        <title>Whole-genome sequencing of halo(alkali)philic microorganisms from hypersaline lakes.</title>
        <authorList>
            <person name="Sorokin D.Y."/>
            <person name="Abbas B."/>
            <person name="Merkel A.Y."/>
        </authorList>
    </citation>
    <scope>NUCLEOTIDE SEQUENCE [LARGE SCALE GENOMIC DNA]</scope>
    <source>
        <strain evidence="7 8">AB-CW4</strain>
    </source>
</reference>
<keyword evidence="4 6" id="KW-1133">Transmembrane helix</keyword>
<evidence type="ECO:0000256" key="4">
    <source>
        <dbReference type="ARBA" id="ARBA00022989"/>
    </source>
</evidence>
<name>A0ABU0W9U9_9GAMM</name>
<comment type="caution">
    <text evidence="7">The sequence shown here is derived from an EMBL/GenBank/DDBJ whole genome shotgun (WGS) entry which is preliminary data.</text>
</comment>
<evidence type="ECO:0000256" key="5">
    <source>
        <dbReference type="ARBA" id="ARBA00023136"/>
    </source>
</evidence>
<proteinExistence type="predicted"/>
<dbReference type="InterPro" id="IPR007208">
    <property type="entry name" value="MrpF/PhaF-like"/>
</dbReference>
<keyword evidence="3 6" id="KW-0812">Transmembrane</keyword>
<evidence type="ECO:0000256" key="6">
    <source>
        <dbReference type="SAM" id="Phobius"/>
    </source>
</evidence>
<feature type="transmembrane region" description="Helical" evidence="6">
    <location>
        <begin position="34"/>
        <end position="53"/>
    </location>
</feature>
<evidence type="ECO:0000256" key="2">
    <source>
        <dbReference type="ARBA" id="ARBA00022475"/>
    </source>
</evidence>
<evidence type="ECO:0000313" key="7">
    <source>
        <dbReference type="EMBL" id="MDQ2070688.1"/>
    </source>
</evidence>
<feature type="transmembrane region" description="Helical" evidence="6">
    <location>
        <begin position="6"/>
        <end position="22"/>
    </location>
</feature>
<sequence length="94" mass="10151">MMQNLLTGMAVFLMANLVVGLLRVHLGPTPADRMLSMLLFGTTTVATMLLLAYAQAMPALVIVALVFVMLATIGSIAFVQLPPRLKPTNRNEKP</sequence>
<feature type="transmembrane region" description="Helical" evidence="6">
    <location>
        <begin position="59"/>
        <end position="81"/>
    </location>
</feature>
<evidence type="ECO:0000256" key="3">
    <source>
        <dbReference type="ARBA" id="ARBA00022692"/>
    </source>
</evidence>
<evidence type="ECO:0000313" key="8">
    <source>
        <dbReference type="Proteomes" id="UP001239019"/>
    </source>
</evidence>
<organism evidence="7 8">
    <name type="scientific">Natronospira bacteriovora</name>
    <dbReference type="NCBI Taxonomy" id="3069753"/>
    <lineage>
        <taxon>Bacteria</taxon>
        <taxon>Pseudomonadati</taxon>
        <taxon>Pseudomonadota</taxon>
        <taxon>Gammaproteobacteria</taxon>
        <taxon>Natronospirales</taxon>
        <taxon>Natronospiraceae</taxon>
        <taxon>Natronospira</taxon>
    </lineage>
</organism>